<dbReference type="Proteomes" id="UP000243459">
    <property type="component" value="Chromosome 10"/>
</dbReference>
<evidence type="ECO:0000313" key="3">
    <source>
        <dbReference type="Proteomes" id="UP000243459"/>
    </source>
</evidence>
<dbReference type="Gramene" id="ONK56946">
    <property type="protein sequence ID" value="ONK56946"/>
    <property type="gene ID" value="A4U43_C10F14970"/>
</dbReference>
<gene>
    <name evidence="2" type="ORF">A4U43_C10F14970</name>
</gene>
<dbReference type="EMBL" id="CM007390">
    <property type="protein sequence ID" value="ONK56946.1"/>
    <property type="molecule type" value="Genomic_DNA"/>
</dbReference>
<evidence type="ECO:0000256" key="1">
    <source>
        <dbReference type="SAM" id="MobiDB-lite"/>
    </source>
</evidence>
<reference evidence="3" key="1">
    <citation type="journal article" date="2017" name="Nat. Commun.">
        <title>The asparagus genome sheds light on the origin and evolution of a young Y chromosome.</title>
        <authorList>
            <person name="Harkess A."/>
            <person name="Zhou J."/>
            <person name="Xu C."/>
            <person name="Bowers J.E."/>
            <person name="Van der Hulst R."/>
            <person name="Ayyampalayam S."/>
            <person name="Mercati F."/>
            <person name="Riccardi P."/>
            <person name="McKain M.R."/>
            <person name="Kakrana A."/>
            <person name="Tang H."/>
            <person name="Ray J."/>
            <person name="Groenendijk J."/>
            <person name="Arikit S."/>
            <person name="Mathioni S.M."/>
            <person name="Nakano M."/>
            <person name="Shan H."/>
            <person name="Telgmann-Rauber A."/>
            <person name="Kanno A."/>
            <person name="Yue Z."/>
            <person name="Chen H."/>
            <person name="Li W."/>
            <person name="Chen Y."/>
            <person name="Xu X."/>
            <person name="Zhang Y."/>
            <person name="Luo S."/>
            <person name="Chen H."/>
            <person name="Gao J."/>
            <person name="Mao Z."/>
            <person name="Pires J.C."/>
            <person name="Luo M."/>
            <person name="Kudrna D."/>
            <person name="Wing R.A."/>
            <person name="Meyers B.C."/>
            <person name="Yi K."/>
            <person name="Kong H."/>
            <person name="Lavrijsen P."/>
            <person name="Sunseri F."/>
            <person name="Falavigna A."/>
            <person name="Ye Y."/>
            <person name="Leebens-Mack J.H."/>
            <person name="Chen G."/>
        </authorList>
    </citation>
    <scope>NUCLEOTIDE SEQUENCE [LARGE SCALE GENOMIC DNA]</scope>
    <source>
        <strain evidence="3">cv. DH0086</strain>
    </source>
</reference>
<sequence>MQGQDGKQDKGEGAEGDWQLQRESRSRPGGGCGRGRTEQSPMIGGQSWNRGACTAIRIRRSSACATGDYEACGVTKAAGSEVEMWGGGDEEWWHCERPHVDTVGSEASRDGKQPRWERRRKGPA</sequence>
<organism evidence="2 3">
    <name type="scientific">Asparagus officinalis</name>
    <name type="common">Garden asparagus</name>
    <dbReference type="NCBI Taxonomy" id="4686"/>
    <lineage>
        <taxon>Eukaryota</taxon>
        <taxon>Viridiplantae</taxon>
        <taxon>Streptophyta</taxon>
        <taxon>Embryophyta</taxon>
        <taxon>Tracheophyta</taxon>
        <taxon>Spermatophyta</taxon>
        <taxon>Magnoliopsida</taxon>
        <taxon>Liliopsida</taxon>
        <taxon>Asparagales</taxon>
        <taxon>Asparagaceae</taxon>
        <taxon>Asparagoideae</taxon>
        <taxon>Asparagus</taxon>
    </lineage>
</organism>
<proteinExistence type="predicted"/>
<protein>
    <submittedName>
        <fullName evidence="2">Uncharacterized protein</fullName>
    </submittedName>
</protein>
<feature type="region of interest" description="Disordered" evidence="1">
    <location>
        <begin position="101"/>
        <end position="124"/>
    </location>
</feature>
<feature type="compositionally biased region" description="Basic and acidic residues" evidence="1">
    <location>
        <begin position="107"/>
        <end position="116"/>
    </location>
</feature>
<evidence type="ECO:0000313" key="2">
    <source>
        <dbReference type="EMBL" id="ONK56946.1"/>
    </source>
</evidence>
<feature type="region of interest" description="Disordered" evidence="1">
    <location>
        <begin position="1"/>
        <end position="48"/>
    </location>
</feature>
<name>A0A5P1E7M7_ASPOF</name>
<feature type="compositionally biased region" description="Basic and acidic residues" evidence="1">
    <location>
        <begin position="1"/>
        <end position="13"/>
    </location>
</feature>
<keyword evidence="3" id="KW-1185">Reference proteome</keyword>
<dbReference type="AlphaFoldDB" id="A0A5P1E7M7"/>
<accession>A0A5P1E7M7</accession>